<feature type="compositionally biased region" description="Low complexity" evidence="1">
    <location>
        <begin position="22"/>
        <end position="35"/>
    </location>
</feature>
<gene>
    <name evidence="2" type="ORF">PENDEC_c036G05724</name>
</gene>
<dbReference type="Proteomes" id="UP000191522">
    <property type="component" value="Unassembled WGS sequence"/>
</dbReference>
<keyword evidence="3" id="KW-1185">Reference proteome</keyword>
<accession>A0A1V6NUV8</accession>
<evidence type="ECO:0000256" key="1">
    <source>
        <dbReference type="SAM" id="MobiDB-lite"/>
    </source>
</evidence>
<dbReference type="OrthoDB" id="4265181at2759"/>
<proteinExistence type="predicted"/>
<evidence type="ECO:0000313" key="3">
    <source>
        <dbReference type="Proteomes" id="UP000191522"/>
    </source>
</evidence>
<comment type="caution">
    <text evidence="2">The sequence shown here is derived from an EMBL/GenBank/DDBJ whole genome shotgun (WGS) entry which is preliminary data.</text>
</comment>
<dbReference type="EMBL" id="MDYL01000036">
    <property type="protein sequence ID" value="OQD68389.1"/>
    <property type="molecule type" value="Genomic_DNA"/>
</dbReference>
<sequence>MSYRKPPLPPDRRPPPLRRLPGDQQPQQPQQQPQVQTPPPWLLSFDDPMDIDSEPGVPRQAMPRGPTAMEPPSRPAEGGTISITTDGTKIWRHIFEIDISSHDSGLGDLEVLEHARTQLGFLERSGLRDDAMRRIRDCRTRLRVVIDTKSPSRLDALADARLRMLTMQDMINEGMGWFPGLPWRHNHFRVEVFHPRA</sequence>
<name>A0A1V6NUV8_PENDC</name>
<dbReference type="AlphaFoldDB" id="A0A1V6NUV8"/>
<evidence type="ECO:0000313" key="2">
    <source>
        <dbReference type="EMBL" id="OQD68389.1"/>
    </source>
</evidence>
<feature type="region of interest" description="Disordered" evidence="1">
    <location>
        <begin position="1"/>
        <end position="83"/>
    </location>
</feature>
<organism evidence="2 3">
    <name type="scientific">Penicillium decumbens</name>
    <dbReference type="NCBI Taxonomy" id="69771"/>
    <lineage>
        <taxon>Eukaryota</taxon>
        <taxon>Fungi</taxon>
        <taxon>Dikarya</taxon>
        <taxon>Ascomycota</taxon>
        <taxon>Pezizomycotina</taxon>
        <taxon>Eurotiomycetes</taxon>
        <taxon>Eurotiomycetidae</taxon>
        <taxon>Eurotiales</taxon>
        <taxon>Aspergillaceae</taxon>
        <taxon>Penicillium</taxon>
    </lineage>
</organism>
<protein>
    <submittedName>
        <fullName evidence="2">Uncharacterized protein</fullName>
    </submittedName>
</protein>
<reference evidence="3" key="1">
    <citation type="journal article" date="2017" name="Nat. Microbiol.">
        <title>Global analysis of biosynthetic gene clusters reveals vast potential of secondary metabolite production in Penicillium species.</title>
        <authorList>
            <person name="Nielsen J.C."/>
            <person name="Grijseels S."/>
            <person name="Prigent S."/>
            <person name="Ji B."/>
            <person name="Dainat J."/>
            <person name="Nielsen K.F."/>
            <person name="Frisvad J.C."/>
            <person name="Workman M."/>
            <person name="Nielsen J."/>
        </authorList>
    </citation>
    <scope>NUCLEOTIDE SEQUENCE [LARGE SCALE GENOMIC DNA]</scope>
    <source>
        <strain evidence="3">IBT 11843</strain>
    </source>
</reference>